<dbReference type="Gene3D" id="3.40.50.1000">
    <property type="entry name" value="HAD superfamily/HAD-like"/>
    <property type="match status" value="1"/>
</dbReference>
<dbReference type="Gene3D" id="3.40.1110.10">
    <property type="entry name" value="Calcium-transporting ATPase, cytoplasmic domain N"/>
    <property type="match status" value="1"/>
</dbReference>
<evidence type="ECO:0000256" key="4">
    <source>
        <dbReference type="ARBA" id="ARBA00022692"/>
    </source>
</evidence>
<dbReference type="GO" id="GO:0046873">
    <property type="term" value="F:metal ion transmembrane transporter activity"/>
    <property type="evidence" value="ECO:0007669"/>
    <property type="project" value="UniProtKB-ARBA"/>
</dbReference>
<dbReference type="SUPFAM" id="SSF81653">
    <property type="entry name" value="Calcium ATPase, transduction domain A"/>
    <property type="match status" value="1"/>
</dbReference>
<organism evidence="14 16">
    <name type="scientific">Legionella cincinnatiensis</name>
    <dbReference type="NCBI Taxonomy" id="28085"/>
    <lineage>
        <taxon>Bacteria</taxon>
        <taxon>Pseudomonadati</taxon>
        <taxon>Pseudomonadota</taxon>
        <taxon>Gammaproteobacteria</taxon>
        <taxon>Legionellales</taxon>
        <taxon>Legionellaceae</taxon>
        <taxon>Legionella</taxon>
    </lineage>
</organism>
<evidence type="ECO:0000256" key="7">
    <source>
        <dbReference type="ARBA" id="ARBA00022840"/>
    </source>
</evidence>
<feature type="transmembrane region" description="Helical" evidence="11">
    <location>
        <begin position="777"/>
        <end position="797"/>
    </location>
</feature>
<evidence type="ECO:0000256" key="3">
    <source>
        <dbReference type="ARBA" id="ARBA00022475"/>
    </source>
</evidence>
<dbReference type="GO" id="GO:0005524">
    <property type="term" value="F:ATP binding"/>
    <property type="evidence" value="ECO:0007669"/>
    <property type="project" value="UniProtKB-KW"/>
</dbReference>
<evidence type="ECO:0000313" key="16">
    <source>
        <dbReference type="Proteomes" id="UP000255316"/>
    </source>
</evidence>
<evidence type="ECO:0000313" key="15">
    <source>
        <dbReference type="Proteomes" id="UP000054854"/>
    </source>
</evidence>
<evidence type="ECO:0000256" key="8">
    <source>
        <dbReference type="ARBA" id="ARBA00022967"/>
    </source>
</evidence>
<dbReference type="InterPro" id="IPR059000">
    <property type="entry name" value="ATPase_P-type_domA"/>
</dbReference>
<dbReference type="Pfam" id="PF00689">
    <property type="entry name" value="Cation_ATPase_C"/>
    <property type="match status" value="1"/>
</dbReference>
<protein>
    <submittedName>
        <fullName evidence="14">Cation transport ATPase</fullName>
        <ecNumber evidence="14">3.6.3.8</ecNumber>
    </submittedName>
</protein>
<dbReference type="FunFam" id="2.70.150.10:FF:000016">
    <property type="entry name" value="Calcium-transporting P-type ATPase putative"/>
    <property type="match status" value="1"/>
</dbReference>
<evidence type="ECO:0000256" key="1">
    <source>
        <dbReference type="ARBA" id="ARBA00004651"/>
    </source>
</evidence>
<evidence type="ECO:0000256" key="9">
    <source>
        <dbReference type="ARBA" id="ARBA00022989"/>
    </source>
</evidence>
<keyword evidence="8" id="KW-1278">Translocase</keyword>
<dbReference type="InterPro" id="IPR023298">
    <property type="entry name" value="ATPase_P-typ_TM_dom_sf"/>
</dbReference>
<dbReference type="EC" id="3.6.3.8" evidence="14"/>
<feature type="transmembrane region" description="Helical" evidence="11">
    <location>
        <begin position="290"/>
        <end position="315"/>
    </location>
</feature>
<sequence length="905" mass="98362">MQPNGKSGKDSDISQTESWHTLDISEVALRFNVDLSHGLTLHEAATRLASVGINQIEEQPSRSPILLFLTQFKSALILILIGATALATLIGNFRDASVILVIVVINAFVGFYQEYRAEQSLAALRKMLPSQTHVRRDGKKHTIDAAAVVPGDIVLVEAGDRIPADGRLVVVANLDVDESTLTGESQPVSKHMDAMFERDLPIADRLNMVYMNTMVTRGRAELVVTATGVRTEMGKLSQQLALTPEILSPLQVQLDQLGKRLGAIALMLISLLFLFQLIRGVNLTHAIIDAIALAVAAMPEGLPVVVTVTLALGMYQMARHRAIIKRLASVEILGCTTVICSDKTGTLTLNQMTVRELFYLGRRFKVTGEGYSTAGGVLPETENSLLPDMQPVLVPVVACNDSYVEDGRVIGDPTEAALLILTEKVGLHRESILAEYPRMAEIPFDSTYKFMATFHRVGEHVRIFLKGAPDVLLARCSHFISDADHNGLLDGKHKKEIEDEYCTMASRGLRCLLIASRTLGAEEFVGSDNLLVWVSDLTFLGLIGLQDPPRPEAKQAIVQCKAAGIAVKMITGDHQDTGVAIAHELGLQGEALSGKELDRLDDRQLAEVINGITVFARVSPAHKVKIVQALQSKGHVVAMTGDGVNDAPALKIADIGVAMGMVGTAVAKEAATMVLTDDNFSTIVGAVHQGRVLYDNILKFIRFQLSTTVGAILTVFFAPILGLPEPFNPIQILWVALIMDGPPAVSLALDAGRSGIMNDAPRHRSEPVLSWVRLSRIVAFGLMMMVGTLGVLCYAVNNYNEHSALTLAFTTFVLFQFFNIFNARVESGSAFSKGFFKNRMLWLSLAAVVILQVLAVHWIPAQSIFGTTNLTLTQWVMAIGIASSILIFEEGRKATVLWCLRKVNS</sequence>
<gene>
    <name evidence="14" type="primary">yloB</name>
    <name evidence="13" type="ORF">Lcin_2676</name>
    <name evidence="14" type="ORF">NCTC12438_03350</name>
</gene>
<dbReference type="GO" id="GO:0005886">
    <property type="term" value="C:plasma membrane"/>
    <property type="evidence" value="ECO:0007669"/>
    <property type="project" value="UniProtKB-SubCell"/>
</dbReference>
<evidence type="ECO:0000313" key="14">
    <source>
        <dbReference type="EMBL" id="STX36715.1"/>
    </source>
</evidence>
<dbReference type="InterPro" id="IPR023214">
    <property type="entry name" value="HAD_sf"/>
</dbReference>
<dbReference type="InterPro" id="IPR006068">
    <property type="entry name" value="ATPase_P-typ_cation-transptr_C"/>
</dbReference>
<dbReference type="SUPFAM" id="SSF81660">
    <property type="entry name" value="Metal cation-transporting ATPase, ATP-binding domain N"/>
    <property type="match status" value="1"/>
</dbReference>
<dbReference type="Pfam" id="PF13246">
    <property type="entry name" value="Cation_ATPase"/>
    <property type="match status" value="1"/>
</dbReference>
<keyword evidence="15" id="KW-1185">Reference proteome</keyword>
<dbReference type="InterPro" id="IPR008250">
    <property type="entry name" value="ATPase_P-typ_transduc_dom_A_sf"/>
</dbReference>
<dbReference type="SFLD" id="SFLDS00003">
    <property type="entry name" value="Haloacid_Dehalogenase"/>
    <property type="match status" value="1"/>
</dbReference>
<keyword evidence="3" id="KW-1003">Cell membrane</keyword>
<keyword evidence="4 11" id="KW-0812">Transmembrane</keyword>
<dbReference type="EMBL" id="LNXX01000043">
    <property type="protein sequence ID" value="KTC83304.1"/>
    <property type="molecule type" value="Genomic_DNA"/>
</dbReference>
<feature type="transmembrane region" description="Helical" evidence="11">
    <location>
        <begin position="65"/>
        <end position="90"/>
    </location>
</feature>
<dbReference type="Gene3D" id="2.70.150.10">
    <property type="entry name" value="Calcium-transporting ATPase, cytoplasmic transduction domain A"/>
    <property type="match status" value="1"/>
</dbReference>
<dbReference type="Pfam" id="PF00122">
    <property type="entry name" value="E1-E2_ATPase"/>
    <property type="match status" value="1"/>
</dbReference>
<feature type="transmembrane region" description="Helical" evidence="11">
    <location>
        <begin position="261"/>
        <end position="278"/>
    </location>
</feature>
<dbReference type="GO" id="GO:0015662">
    <property type="term" value="F:P-type ion transporter activity"/>
    <property type="evidence" value="ECO:0007669"/>
    <property type="project" value="UniProtKB-ARBA"/>
</dbReference>
<dbReference type="SFLD" id="SFLDF00027">
    <property type="entry name" value="p-type_atpase"/>
    <property type="match status" value="1"/>
</dbReference>
<evidence type="ECO:0000256" key="11">
    <source>
        <dbReference type="SAM" id="Phobius"/>
    </source>
</evidence>
<dbReference type="PRINTS" id="PR00119">
    <property type="entry name" value="CATATPASE"/>
</dbReference>
<dbReference type="Gene3D" id="1.20.1110.10">
    <property type="entry name" value="Calcium-transporting ATPase, transmembrane domain"/>
    <property type="match status" value="1"/>
</dbReference>
<dbReference type="SUPFAM" id="SSF56784">
    <property type="entry name" value="HAD-like"/>
    <property type="match status" value="1"/>
</dbReference>
<accession>A0A378IQ20</accession>
<dbReference type="InterPro" id="IPR018303">
    <property type="entry name" value="ATPase_P-typ_P_site"/>
</dbReference>
<dbReference type="InterPro" id="IPR044492">
    <property type="entry name" value="P_typ_ATPase_HD_dom"/>
</dbReference>
<comment type="subcellular location">
    <subcellularLocation>
        <location evidence="1">Cell membrane</location>
        <topology evidence="1">Multi-pass membrane protein</topology>
    </subcellularLocation>
</comment>
<dbReference type="GO" id="GO:0046872">
    <property type="term" value="F:metal ion binding"/>
    <property type="evidence" value="ECO:0007669"/>
    <property type="project" value="UniProtKB-KW"/>
</dbReference>
<dbReference type="InterPro" id="IPR004014">
    <property type="entry name" value="ATPase_P-typ_cation-transptr_N"/>
</dbReference>
<dbReference type="InterPro" id="IPR036412">
    <property type="entry name" value="HAD-like_sf"/>
</dbReference>
<keyword evidence="14" id="KW-0378">Hydrolase</keyword>
<dbReference type="GO" id="GO:0140352">
    <property type="term" value="P:export from cell"/>
    <property type="evidence" value="ECO:0007669"/>
    <property type="project" value="UniProtKB-ARBA"/>
</dbReference>
<feature type="transmembrane region" description="Helical" evidence="11">
    <location>
        <begin position="803"/>
        <end position="821"/>
    </location>
</feature>
<feature type="domain" description="Cation-transporting P-type ATPase N-terminal" evidence="12">
    <location>
        <begin position="18"/>
        <end position="92"/>
    </location>
</feature>
<keyword evidence="7" id="KW-0067">ATP-binding</keyword>
<dbReference type="FunFam" id="3.40.50.1000:FF:000028">
    <property type="entry name" value="Calcium-transporting P-type ATPase, putative"/>
    <property type="match status" value="1"/>
</dbReference>
<feature type="transmembrane region" description="Helical" evidence="11">
    <location>
        <begin position="841"/>
        <end position="860"/>
    </location>
</feature>
<dbReference type="Pfam" id="PF00690">
    <property type="entry name" value="Cation_ATPase_N"/>
    <property type="match status" value="1"/>
</dbReference>
<dbReference type="EMBL" id="UGNX01000001">
    <property type="protein sequence ID" value="STX36715.1"/>
    <property type="molecule type" value="Genomic_DNA"/>
</dbReference>
<dbReference type="NCBIfam" id="TIGR01494">
    <property type="entry name" value="ATPase_P-type"/>
    <property type="match status" value="2"/>
</dbReference>
<name>A0A378IQ20_9GAMM</name>
<feature type="transmembrane region" description="Helical" evidence="11">
    <location>
        <begin position="96"/>
        <end position="115"/>
    </location>
</feature>
<evidence type="ECO:0000256" key="10">
    <source>
        <dbReference type="ARBA" id="ARBA00023136"/>
    </source>
</evidence>
<reference evidence="14 16" key="2">
    <citation type="submission" date="2018-06" db="EMBL/GenBank/DDBJ databases">
        <authorList>
            <consortium name="Pathogen Informatics"/>
            <person name="Doyle S."/>
        </authorList>
    </citation>
    <scope>NUCLEOTIDE SEQUENCE [LARGE SCALE GENOMIC DNA]</scope>
    <source>
        <strain evidence="14 16">NCTC12438</strain>
    </source>
</reference>
<feature type="transmembrane region" description="Helical" evidence="11">
    <location>
        <begin position="872"/>
        <end position="888"/>
    </location>
</feature>
<dbReference type="InterPro" id="IPR023299">
    <property type="entry name" value="ATPase_P-typ_cyto_dom_N"/>
</dbReference>
<dbReference type="GO" id="GO:0016887">
    <property type="term" value="F:ATP hydrolysis activity"/>
    <property type="evidence" value="ECO:0007669"/>
    <property type="project" value="InterPro"/>
</dbReference>
<feature type="transmembrane region" description="Helical" evidence="11">
    <location>
        <begin position="700"/>
        <end position="720"/>
    </location>
</feature>
<dbReference type="PRINTS" id="PR00120">
    <property type="entry name" value="HATPASE"/>
</dbReference>
<keyword evidence="5" id="KW-0479">Metal-binding</keyword>
<evidence type="ECO:0000256" key="6">
    <source>
        <dbReference type="ARBA" id="ARBA00022741"/>
    </source>
</evidence>
<proteinExistence type="inferred from homology"/>
<comment type="similarity">
    <text evidence="2">Belongs to the cation transport ATPase (P-type) (TC 3.A.3) family. Type IIA subfamily.</text>
</comment>
<dbReference type="PROSITE" id="PS00154">
    <property type="entry name" value="ATPASE_E1_E2"/>
    <property type="match status" value="1"/>
</dbReference>
<keyword evidence="9 11" id="KW-1133">Transmembrane helix</keyword>
<evidence type="ECO:0000259" key="12">
    <source>
        <dbReference type="SMART" id="SM00831"/>
    </source>
</evidence>
<keyword evidence="6" id="KW-0547">Nucleotide-binding</keyword>
<dbReference type="InterPro" id="IPR001757">
    <property type="entry name" value="P_typ_ATPase"/>
</dbReference>
<feature type="transmembrane region" description="Helical" evidence="11">
    <location>
        <begin position="732"/>
        <end position="756"/>
    </location>
</feature>
<dbReference type="SMART" id="SM00831">
    <property type="entry name" value="Cation_ATPase_N"/>
    <property type="match status" value="1"/>
</dbReference>
<dbReference type="GO" id="GO:0098662">
    <property type="term" value="P:inorganic cation transmembrane transport"/>
    <property type="evidence" value="ECO:0007669"/>
    <property type="project" value="UniProtKB-ARBA"/>
</dbReference>
<reference evidence="13 15" key="1">
    <citation type="submission" date="2015-11" db="EMBL/GenBank/DDBJ databases">
        <title>Genomic analysis of 38 Legionella species identifies large and diverse effector repertoires.</title>
        <authorList>
            <person name="Burstein D."/>
            <person name="Amaro F."/>
            <person name="Zusman T."/>
            <person name="Lifshitz Z."/>
            <person name="Cohen O."/>
            <person name="Gilbert J.A."/>
            <person name="Pupko T."/>
            <person name="Shuman H.A."/>
            <person name="Segal G."/>
        </authorList>
    </citation>
    <scope>NUCLEOTIDE SEQUENCE [LARGE SCALE GENOMIC DNA]</scope>
    <source>
        <strain evidence="13 15">CDC#72-OH-14</strain>
    </source>
</reference>
<dbReference type="Proteomes" id="UP000054854">
    <property type="component" value="Unassembled WGS sequence"/>
</dbReference>
<dbReference type="PANTHER" id="PTHR42861">
    <property type="entry name" value="CALCIUM-TRANSPORTING ATPASE"/>
    <property type="match status" value="1"/>
</dbReference>
<dbReference type="AlphaFoldDB" id="A0A378IQ20"/>
<dbReference type="OrthoDB" id="9814270at2"/>
<evidence type="ECO:0000256" key="2">
    <source>
        <dbReference type="ARBA" id="ARBA00005675"/>
    </source>
</evidence>
<dbReference type="Proteomes" id="UP000255316">
    <property type="component" value="Unassembled WGS sequence"/>
</dbReference>
<dbReference type="STRING" id="28085.Lcin_2676"/>
<keyword evidence="10 11" id="KW-0472">Membrane</keyword>
<dbReference type="SFLD" id="SFLDG00002">
    <property type="entry name" value="C1.7:_P-type_atpase_like"/>
    <property type="match status" value="1"/>
</dbReference>
<evidence type="ECO:0000313" key="13">
    <source>
        <dbReference type="EMBL" id="KTC83304.1"/>
    </source>
</evidence>
<dbReference type="SUPFAM" id="SSF81665">
    <property type="entry name" value="Calcium ATPase, transmembrane domain M"/>
    <property type="match status" value="1"/>
</dbReference>
<dbReference type="RefSeq" id="WP_058465793.1">
    <property type="nucleotide sequence ID" value="NZ_CAAAHQ010000008.1"/>
</dbReference>
<dbReference type="GO" id="GO:0019829">
    <property type="term" value="F:ATPase-coupled monoatomic cation transmembrane transporter activity"/>
    <property type="evidence" value="ECO:0007669"/>
    <property type="project" value="UniProtKB-ARBA"/>
</dbReference>
<evidence type="ECO:0000256" key="5">
    <source>
        <dbReference type="ARBA" id="ARBA00022723"/>
    </source>
</evidence>